<gene>
    <name evidence="2" type="ORF">C2845_PM02G32600</name>
</gene>
<name>A0A3L6S6Y0_PANMI</name>
<dbReference type="Proteomes" id="UP000275267">
    <property type="component" value="Unassembled WGS sequence"/>
</dbReference>
<dbReference type="AlphaFoldDB" id="A0A3L6S6Y0"/>
<organism evidence="2 3">
    <name type="scientific">Panicum miliaceum</name>
    <name type="common">Proso millet</name>
    <name type="synonym">Broomcorn millet</name>
    <dbReference type="NCBI Taxonomy" id="4540"/>
    <lineage>
        <taxon>Eukaryota</taxon>
        <taxon>Viridiplantae</taxon>
        <taxon>Streptophyta</taxon>
        <taxon>Embryophyta</taxon>
        <taxon>Tracheophyta</taxon>
        <taxon>Spermatophyta</taxon>
        <taxon>Magnoliopsida</taxon>
        <taxon>Liliopsida</taxon>
        <taxon>Poales</taxon>
        <taxon>Poaceae</taxon>
        <taxon>PACMAD clade</taxon>
        <taxon>Panicoideae</taxon>
        <taxon>Panicodae</taxon>
        <taxon>Paniceae</taxon>
        <taxon>Panicinae</taxon>
        <taxon>Panicum</taxon>
        <taxon>Panicum sect. Panicum</taxon>
    </lineage>
</organism>
<protein>
    <submittedName>
        <fullName evidence="2">Uncharacterized protein</fullName>
    </submittedName>
</protein>
<evidence type="ECO:0000313" key="3">
    <source>
        <dbReference type="Proteomes" id="UP000275267"/>
    </source>
</evidence>
<keyword evidence="3" id="KW-1185">Reference proteome</keyword>
<sequence length="117" mass="12941">MGGRLRWRQWAEGCGDGGGGESSSNGTTEDAEPRTKCPETPLCCPFCGEAIVIKYPTMDELLEEIAAAEPSAIDQDREVWSTWFWGVGKGWFGNAYQGKRPNLSWALAKLAKARQDW</sequence>
<evidence type="ECO:0000256" key="1">
    <source>
        <dbReference type="SAM" id="MobiDB-lite"/>
    </source>
</evidence>
<reference evidence="3" key="1">
    <citation type="journal article" date="2019" name="Nat. Commun.">
        <title>The genome of broomcorn millet.</title>
        <authorList>
            <person name="Zou C."/>
            <person name="Miki D."/>
            <person name="Li D."/>
            <person name="Tang Q."/>
            <person name="Xiao L."/>
            <person name="Rajput S."/>
            <person name="Deng P."/>
            <person name="Jia W."/>
            <person name="Huang R."/>
            <person name="Zhang M."/>
            <person name="Sun Y."/>
            <person name="Hu J."/>
            <person name="Fu X."/>
            <person name="Schnable P.S."/>
            <person name="Li F."/>
            <person name="Zhang H."/>
            <person name="Feng B."/>
            <person name="Zhu X."/>
            <person name="Liu R."/>
            <person name="Schnable J.C."/>
            <person name="Zhu J.-K."/>
            <person name="Zhang H."/>
        </authorList>
    </citation>
    <scope>NUCLEOTIDE SEQUENCE [LARGE SCALE GENOMIC DNA]</scope>
</reference>
<evidence type="ECO:0000313" key="2">
    <source>
        <dbReference type="EMBL" id="RLN16394.1"/>
    </source>
</evidence>
<proteinExistence type="predicted"/>
<accession>A0A3L6S6Y0</accession>
<comment type="caution">
    <text evidence="2">The sequence shown here is derived from an EMBL/GenBank/DDBJ whole genome shotgun (WGS) entry which is preliminary data.</text>
</comment>
<feature type="region of interest" description="Disordered" evidence="1">
    <location>
        <begin position="1"/>
        <end position="37"/>
    </location>
</feature>
<dbReference type="EMBL" id="PQIB02000005">
    <property type="protein sequence ID" value="RLN16394.1"/>
    <property type="molecule type" value="Genomic_DNA"/>
</dbReference>
<dbReference type="OrthoDB" id="10637128at2759"/>